<organism evidence="2 3">
    <name type="scientific">Sanguibacter biliveldensis</name>
    <dbReference type="NCBI Taxonomy" id="3030830"/>
    <lineage>
        <taxon>Bacteria</taxon>
        <taxon>Bacillati</taxon>
        <taxon>Actinomycetota</taxon>
        <taxon>Actinomycetes</taxon>
        <taxon>Micrococcales</taxon>
        <taxon>Sanguibacteraceae</taxon>
        <taxon>Sanguibacter</taxon>
    </lineage>
</organism>
<dbReference type="PANTHER" id="PTHR18964:SF173">
    <property type="entry name" value="GLUCOKINASE"/>
    <property type="match status" value="1"/>
</dbReference>
<dbReference type="EMBL" id="CP138359">
    <property type="protein sequence ID" value="WPF82686.1"/>
    <property type="molecule type" value="Genomic_DNA"/>
</dbReference>
<dbReference type="AlphaFoldDB" id="A0AAF0Z8X4"/>
<sequence>MARRESTPESPGSRALIVDLVRSSGPISRVELTQATGLTQPAVSVIVRKLLDDGVIVEKGLAPSTGGKPRRLLDINSRAGIGIGIQLGFDTMTFVATDTNGGVVARQGFWGAQTAPPIEVVQRIGHAYRQFLELAGVTVTDVTGVAVVVPGPLDHDQGGIVEAPTLPAWTGFPLRQHLEEMLATPVLVDNDASAAALGEFWSRGISRYSTFGAIYLGTGIGAGVVTDGSLYRGASSNATEIGHISVDSAGAECACGNYGCLELVASPGAILRAAATRRDELGGLSLSFEQSLVQFDYDTLALAAIAGHGVAEELITQGARAVARATLTFCNLFDLDEIVLTGPAMANAGSIYARETRAALERSFARRSHAVSVDLSANPRDAAAIGGAAMTLQGSLAPGHGPALAFTTVSR</sequence>
<accession>A0AAF0Z8X4</accession>
<comment type="similarity">
    <text evidence="1">Belongs to the ROK (NagC/XylR) family.</text>
</comment>
<dbReference type="Pfam" id="PF13412">
    <property type="entry name" value="HTH_24"/>
    <property type="match status" value="1"/>
</dbReference>
<dbReference type="Gene3D" id="1.10.10.10">
    <property type="entry name" value="Winged helix-like DNA-binding domain superfamily/Winged helix DNA-binding domain"/>
    <property type="match status" value="1"/>
</dbReference>
<reference evidence="3" key="1">
    <citation type="submission" date="2023-11" db="EMBL/GenBank/DDBJ databases">
        <authorList>
            <person name="Helweg L.P."/>
            <person name="Kiel A."/>
            <person name="Hitz F."/>
            <person name="Ruckert-Reed C."/>
            <person name="Busche T."/>
            <person name="Kaltschmidt B."/>
            <person name="Kaltschmidt C."/>
        </authorList>
    </citation>
    <scope>NUCLEOTIDE SEQUENCE [LARGE SCALE GENOMIC DNA]</scope>
    <source>
        <strain evidence="3">4.1</strain>
    </source>
</reference>
<protein>
    <submittedName>
        <fullName evidence="2">ROK family transcriptional regulator</fullName>
    </submittedName>
</protein>
<dbReference type="Gene3D" id="3.30.420.40">
    <property type="match status" value="2"/>
</dbReference>
<dbReference type="InterPro" id="IPR043129">
    <property type="entry name" value="ATPase_NBD"/>
</dbReference>
<dbReference type="Pfam" id="PF00480">
    <property type="entry name" value="ROK"/>
    <property type="match status" value="1"/>
</dbReference>
<dbReference type="KEGG" id="sbil:SANBI_000297"/>
<dbReference type="RefSeq" id="WP_319158274.1">
    <property type="nucleotide sequence ID" value="NZ_CP138359.1"/>
</dbReference>
<evidence type="ECO:0000313" key="3">
    <source>
        <dbReference type="Proteomes" id="UP001304340"/>
    </source>
</evidence>
<name>A0AAF0Z8X4_9MICO</name>
<dbReference type="SUPFAM" id="SSF53067">
    <property type="entry name" value="Actin-like ATPase domain"/>
    <property type="match status" value="1"/>
</dbReference>
<dbReference type="PROSITE" id="PS01125">
    <property type="entry name" value="ROK"/>
    <property type="match status" value="1"/>
</dbReference>
<gene>
    <name evidence="2" type="ORF">SANBI_000297</name>
</gene>
<dbReference type="InterPro" id="IPR036388">
    <property type="entry name" value="WH-like_DNA-bd_sf"/>
</dbReference>
<dbReference type="InterPro" id="IPR036390">
    <property type="entry name" value="WH_DNA-bd_sf"/>
</dbReference>
<keyword evidence="3" id="KW-1185">Reference proteome</keyword>
<dbReference type="SUPFAM" id="SSF46785">
    <property type="entry name" value="Winged helix' DNA-binding domain"/>
    <property type="match status" value="1"/>
</dbReference>
<evidence type="ECO:0000313" key="2">
    <source>
        <dbReference type="EMBL" id="WPF82686.1"/>
    </source>
</evidence>
<evidence type="ECO:0000256" key="1">
    <source>
        <dbReference type="ARBA" id="ARBA00006479"/>
    </source>
</evidence>
<dbReference type="Proteomes" id="UP001304340">
    <property type="component" value="Chromosome"/>
</dbReference>
<dbReference type="InterPro" id="IPR000600">
    <property type="entry name" value="ROK"/>
</dbReference>
<dbReference type="InterPro" id="IPR049874">
    <property type="entry name" value="ROK_cs"/>
</dbReference>
<dbReference type="PANTHER" id="PTHR18964">
    <property type="entry name" value="ROK (REPRESSOR, ORF, KINASE) FAMILY"/>
    <property type="match status" value="1"/>
</dbReference>
<proteinExistence type="inferred from homology"/>